<proteinExistence type="predicted"/>
<keyword evidence="3" id="KW-1185">Reference proteome</keyword>
<name>A0A4S2KDD3_9HYME</name>
<evidence type="ECO:0000313" key="3">
    <source>
        <dbReference type="Proteomes" id="UP000310200"/>
    </source>
</evidence>
<evidence type="ECO:0000256" key="1">
    <source>
        <dbReference type="SAM" id="MobiDB-lite"/>
    </source>
</evidence>
<dbReference type="AlphaFoldDB" id="A0A4S2KDD3"/>
<organism evidence="2 3">
    <name type="scientific">Temnothorax longispinosus</name>
    <dbReference type="NCBI Taxonomy" id="300112"/>
    <lineage>
        <taxon>Eukaryota</taxon>
        <taxon>Metazoa</taxon>
        <taxon>Ecdysozoa</taxon>
        <taxon>Arthropoda</taxon>
        <taxon>Hexapoda</taxon>
        <taxon>Insecta</taxon>
        <taxon>Pterygota</taxon>
        <taxon>Neoptera</taxon>
        <taxon>Endopterygota</taxon>
        <taxon>Hymenoptera</taxon>
        <taxon>Apocrita</taxon>
        <taxon>Aculeata</taxon>
        <taxon>Formicoidea</taxon>
        <taxon>Formicidae</taxon>
        <taxon>Myrmicinae</taxon>
        <taxon>Temnothorax</taxon>
    </lineage>
</organism>
<comment type="caution">
    <text evidence="2">The sequence shown here is derived from an EMBL/GenBank/DDBJ whole genome shotgun (WGS) entry which is preliminary data.</text>
</comment>
<evidence type="ECO:0000313" key="2">
    <source>
        <dbReference type="EMBL" id="TGZ47342.1"/>
    </source>
</evidence>
<gene>
    <name evidence="2" type="ORF">DBV15_00167</name>
</gene>
<reference evidence="2 3" key="1">
    <citation type="journal article" date="2019" name="Philos. Trans. R. Soc. Lond., B, Biol. Sci.">
        <title>Ant behaviour and brain gene expression of defending hosts depend on the ecological success of the intruding social parasite.</title>
        <authorList>
            <person name="Kaur R."/>
            <person name="Stoldt M."/>
            <person name="Jongepier E."/>
            <person name="Feldmeyer B."/>
            <person name="Menzel F."/>
            <person name="Bornberg-Bauer E."/>
            <person name="Foitzik S."/>
        </authorList>
    </citation>
    <scope>NUCLEOTIDE SEQUENCE [LARGE SCALE GENOMIC DNA]</scope>
    <source>
        <tissue evidence="2">Whole body</tissue>
    </source>
</reference>
<dbReference type="Proteomes" id="UP000310200">
    <property type="component" value="Unassembled WGS sequence"/>
</dbReference>
<protein>
    <submittedName>
        <fullName evidence="2">Fanconi anemia group M protein</fullName>
    </submittedName>
</protein>
<feature type="compositionally biased region" description="Basic residues" evidence="1">
    <location>
        <begin position="140"/>
        <end position="158"/>
    </location>
</feature>
<accession>A0A4S2KDD3</accession>
<feature type="region of interest" description="Disordered" evidence="1">
    <location>
        <begin position="136"/>
        <end position="181"/>
    </location>
</feature>
<dbReference type="STRING" id="300112.A0A4S2KDD3"/>
<dbReference type="EMBL" id="QBLH01002732">
    <property type="protein sequence ID" value="TGZ47342.1"/>
    <property type="molecule type" value="Genomic_DNA"/>
</dbReference>
<sequence length="181" mass="20987">MFVGQAGQKQKQQIKALEDFRNNRVNVLISTSIDDEAEVDITASSDEVFVTDDEDIADFVSHTQIPQDQDMHVHYLQLNFHFREPRSPVPDIEIYSQFSPRAQDSYVYDSFCVAGDVEPSTLAHNDSLLDKMEKELEQNRRKRSHSDKETKHSKKKKTNILNRSMSSEDEIEQLRVQVQED</sequence>